<dbReference type="GO" id="GO:0005886">
    <property type="term" value="C:plasma membrane"/>
    <property type="evidence" value="ECO:0007669"/>
    <property type="project" value="UniProtKB-SubCell"/>
</dbReference>
<dbReference type="SMART" id="SM01207">
    <property type="entry name" value="G3P_acyltransf"/>
    <property type="match status" value="1"/>
</dbReference>
<dbReference type="KEGG" id="spii:G7077_00825"/>
<evidence type="ECO:0000313" key="12">
    <source>
        <dbReference type="Proteomes" id="UP000503222"/>
    </source>
</evidence>
<evidence type="ECO:0000256" key="1">
    <source>
        <dbReference type="ARBA" id="ARBA00022475"/>
    </source>
</evidence>
<evidence type="ECO:0000256" key="3">
    <source>
        <dbReference type="ARBA" id="ARBA00022679"/>
    </source>
</evidence>
<proteinExistence type="inferred from homology"/>
<dbReference type="EMBL" id="CP049869">
    <property type="protein sequence ID" value="QIK77674.1"/>
    <property type="molecule type" value="Genomic_DNA"/>
</dbReference>
<comment type="function">
    <text evidence="10">Catalyzes the transfer of an acyl group from acyl-phosphate (acyl-PO(4)) to glycerol-3-phosphate (G3P) to form lysophosphatidic acid (LPA). This enzyme utilizes acyl-phosphate as fatty acyl donor, but not acyl-CoA or acyl-ACP.</text>
</comment>
<evidence type="ECO:0000256" key="9">
    <source>
        <dbReference type="ARBA" id="ARBA00023264"/>
    </source>
</evidence>
<keyword evidence="9 10" id="KW-1208">Phospholipid metabolism</keyword>
<dbReference type="AlphaFoldDB" id="A0A6G7YLQ5"/>
<feature type="transmembrane region" description="Helical" evidence="10">
    <location>
        <begin position="163"/>
        <end position="180"/>
    </location>
</feature>
<keyword evidence="2 10" id="KW-0444">Lipid biosynthesis</keyword>
<keyword evidence="6 10" id="KW-0443">Lipid metabolism</keyword>
<comment type="catalytic activity">
    <reaction evidence="10">
        <text>an acyl phosphate + sn-glycerol 3-phosphate = a 1-acyl-sn-glycero-3-phosphate + phosphate</text>
        <dbReference type="Rhea" id="RHEA:34075"/>
        <dbReference type="ChEBI" id="CHEBI:43474"/>
        <dbReference type="ChEBI" id="CHEBI:57597"/>
        <dbReference type="ChEBI" id="CHEBI:57970"/>
        <dbReference type="ChEBI" id="CHEBI:59918"/>
        <dbReference type="EC" id="2.3.1.275"/>
    </reaction>
</comment>
<dbReference type="NCBIfam" id="TIGR00023">
    <property type="entry name" value="glycerol-3-phosphate 1-O-acyltransferase PlsY"/>
    <property type="match status" value="1"/>
</dbReference>
<evidence type="ECO:0000256" key="10">
    <source>
        <dbReference type="HAMAP-Rule" id="MF_01043"/>
    </source>
</evidence>
<dbReference type="GO" id="GO:0008654">
    <property type="term" value="P:phospholipid biosynthetic process"/>
    <property type="evidence" value="ECO:0007669"/>
    <property type="project" value="UniProtKB-UniRule"/>
</dbReference>
<feature type="transmembrane region" description="Helical" evidence="10">
    <location>
        <begin position="140"/>
        <end position="157"/>
    </location>
</feature>
<evidence type="ECO:0000256" key="5">
    <source>
        <dbReference type="ARBA" id="ARBA00022989"/>
    </source>
</evidence>
<keyword evidence="12" id="KW-1185">Reference proteome</keyword>
<dbReference type="GO" id="GO:0043772">
    <property type="term" value="F:acyl-phosphate glycerol-3-phosphate acyltransferase activity"/>
    <property type="evidence" value="ECO:0007669"/>
    <property type="project" value="UniProtKB-UniRule"/>
</dbReference>
<dbReference type="InterPro" id="IPR003811">
    <property type="entry name" value="G3P_acylTferase_PlsY"/>
</dbReference>
<dbReference type="PANTHER" id="PTHR30309:SF0">
    <property type="entry name" value="GLYCEROL-3-PHOSPHATE ACYLTRANSFERASE-RELATED"/>
    <property type="match status" value="1"/>
</dbReference>
<gene>
    <name evidence="10 11" type="primary">plsY</name>
    <name evidence="11" type="ORF">G7077_00825</name>
</gene>
<evidence type="ECO:0000256" key="4">
    <source>
        <dbReference type="ARBA" id="ARBA00022692"/>
    </source>
</evidence>
<evidence type="ECO:0000313" key="11">
    <source>
        <dbReference type="EMBL" id="QIK77674.1"/>
    </source>
</evidence>
<keyword evidence="11" id="KW-0012">Acyltransferase</keyword>
<reference evidence="11 12" key="1">
    <citation type="submission" date="2020-03" db="EMBL/GenBank/DDBJ databases">
        <title>Sphingomonas sp. nov., isolated from fish.</title>
        <authorList>
            <person name="Hyun D.-W."/>
            <person name="Bae J.-W."/>
        </authorList>
    </citation>
    <scope>NUCLEOTIDE SEQUENCE [LARGE SCALE GENOMIC DNA]</scope>
    <source>
        <strain evidence="11 12">HDW15B</strain>
    </source>
</reference>
<protein>
    <recommendedName>
        <fullName evidence="10">Glycerol-3-phosphate acyltransferase</fullName>
    </recommendedName>
    <alternativeName>
        <fullName evidence="10">Acyl-PO4 G3P acyltransferase</fullName>
    </alternativeName>
    <alternativeName>
        <fullName evidence="10">Acyl-phosphate--glycerol-3-phosphate acyltransferase</fullName>
    </alternativeName>
    <alternativeName>
        <fullName evidence="10">G3P acyltransferase</fullName>
        <shortName evidence="10">GPAT</shortName>
        <ecNumber evidence="10">2.3.1.275</ecNumber>
    </alternativeName>
    <alternativeName>
        <fullName evidence="10">Lysophosphatidic acid synthase</fullName>
        <shortName evidence="10">LPA synthase</shortName>
    </alternativeName>
</protein>
<comment type="similarity">
    <text evidence="10">Belongs to the PlsY family.</text>
</comment>
<keyword evidence="7 10" id="KW-0472">Membrane</keyword>
<keyword evidence="1 10" id="KW-1003">Cell membrane</keyword>
<feature type="transmembrane region" description="Helical" evidence="10">
    <location>
        <begin position="106"/>
        <end position="133"/>
    </location>
</feature>
<evidence type="ECO:0000256" key="6">
    <source>
        <dbReference type="ARBA" id="ARBA00023098"/>
    </source>
</evidence>
<evidence type="ECO:0000256" key="8">
    <source>
        <dbReference type="ARBA" id="ARBA00023209"/>
    </source>
</evidence>
<dbReference type="UniPathway" id="UPA00085"/>
<dbReference type="Proteomes" id="UP000503222">
    <property type="component" value="Chromosome"/>
</dbReference>
<dbReference type="EC" id="2.3.1.275" evidence="10"/>
<dbReference type="HAMAP" id="MF_01043">
    <property type="entry name" value="PlsY"/>
    <property type="match status" value="1"/>
</dbReference>
<keyword evidence="3 10" id="KW-0808">Transferase</keyword>
<dbReference type="PANTHER" id="PTHR30309">
    <property type="entry name" value="INNER MEMBRANE PROTEIN YGIH"/>
    <property type="match status" value="1"/>
</dbReference>
<evidence type="ECO:0000256" key="7">
    <source>
        <dbReference type="ARBA" id="ARBA00023136"/>
    </source>
</evidence>
<feature type="transmembrane region" description="Helical" evidence="10">
    <location>
        <begin position="6"/>
        <end position="28"/>
    </location>
</feature>
<comment type="subcellular location">
    <subcellularLocation>
        <location evidence="10">Cell membrane</location>
        <topology evidence="10">Multi-pass membrane protein</topology>
    </subcellularLocation>
</comment>
<evidence type="ECO:0000256" key="2">
    <source>
        <dbReference type="ARBA" id="ARBA00022516"/>
    </source>
</evidence>
<comment type="pathway">
    <text evidence="10">Lipid metabolism; phospholipid metabolism.</text>
</comment>
<sequence length="203" mass="21111">MDPQALLVFAIGYLLGSIPFGLILTRLFGKGDLRAIGSGNIGATNVLRTGSKGLAAATLILDALKGTVAVLVAHHHFPGFEHLAAAGALIGHLYPVWLKFMGGKGVATFLGILIFLLPIAAAVYAAVWVLLLLTIRISSVAGMAAAISAPVTAAVLGREQFSSAPALFPMLLGFALLVVWKHRTNIARLRAGTEPRIGKGKGD</sequence>
<dbReference type="RefSeq" id="WP_166410070.1">
    <property type="nucleotide sequence ID" value="NZ_CP049869.1"/>
</dbReference>
<keyword evidence="4 10" id="KW-0812">Transmembrane</keyword>
<dbReference type="Pfam" id="PF02660">
    <property type="entry name" value="G3P_acyltransf"/>
    <property type="match status" value="1"/>
</dbReference>
<name>A0A6G7YLQ5_9SPHN</name>
<keyword evidence="8 10" id="KW-0594">Phospholipid biosynthesis</keyword>
<comment type="subunit">
    <text evidence="10">Probably interacts with PlsX.</text>
</comment>
<accession>A0A6G7YLQ5</accession>
<keyword evidence="5 10" id="KW-1133">Transmembrane helix</keyword>
<organism evidence="11 12">
    <name type="scientific">Sphingomonas piscis</name>
    <dbReference type="NCBI Taxonomy" id="2714943"/>
    <lineage>
        <taxon>Bacteria</taxon>
        <taxon>Pseudomonadati</taxon>
        <taxon>Pseudomonadota</taxon>
        <taxon>Alphaproteobacteria</taxon>
        <taxon>Sphingomonadales</taxon>
        <taxon>Sphingomonadaceae</taxon>
        <taxon>Sphingomonas</taxon>
    </lineage>
</organism>